<sequence>MTFKSKTERIKEAERVYIVKQILDSSPNLLHIEIEWNDFRHCSQRYSNLQHVHLLLDRLCCQAKEPFDIDRLNKLAPNLCCLEISGGYLIFNENLLQFIFKIIHRFDKLVYVAFSKGFLLRFVVDVTMICLVACVLLSGGRLKENGINSHSNNELFNDDDDDEEEEEEDDDKDVCFDGSTGKADFDRLRLNNKALLCFSIISFVDALYT</sequence>
<dbReference type="EMBL" id="CAJNRE010008938">
    <property type="protein sequence ID" value="CAF2077898.1"/>
    <property type="molecule type" value="Genomic_DNA"/>
</dbReference>
<dbReference type="Proteomes" id="UP000663824">
    <property type="component" value="Unassembled WGS sequence"/>
</dbReference>
<evidence type="ECO:0000313" key="4">
    <source>
        <dbReference type="Proteomes" id="UP000663824"/>
    </source>
</evidence>
<feature type="compositionally biased region" description="Acidic residues" evidence="1">
    <location>
        <begin position="156"/>
        <end position="172"/>
    </location>
</feature>
<gene>
    <name evidence="3" type="ORF">MBJ925_LOCUS17974</name>
</gene>
<proteinExistence type="predicted"/>
<evidence type="ECO:0000256" key="2">
    <source>
        <dbReference type="SAM" id="Phobius"/>
    </source>
</evidence>
<organism evidence="3 4">
    <name type="scientific">Rotaria magnacalcarata</name>
    <dbReference type="NCBI Taxonomy" id="392030"/>
    <lineage>
        <taxon>Eukaryota</taxon>
        <taxon>Metazoa</taxon>
        <taxon>Spiralia</taxon>
        <taxon>Gnathifera</taxon>
        <taxon>Rotifera</taxon>
        <taxon>Eurotatoria</taxon>
        <taxon>Bdelloidea</taxon>
        <taxon>Philodinida</taxon>
        <taxon>Philodinidae</taxon>
        <taxon>Rotaria</taxon>
    </lineage>
</organism>
<comment type="caution">
    <text evidence="3">The sequence shown here is derived from an EMBL/GenBank/DDBJ whole genome shotgun (WGS) entry which is preliminary data.</text>
</comment>
<feature type="transmembrane region" description="Helical" evidence="2">
    <location>
        <begin position="118"/>
        <end position="139"/>
    </location>
</feature>
<accession>A0A816RXG4</accession>
<keyword evidence="2" id="KW-1133">Transmembrane helix</keyword>
<evidence type="ECO:0000256" key="1">
    <source>
        <dbReference type="SAM" id="MobiDB-lite"/>
    </source>
</evidence>
<keyword evidence="2" id="KW-0472">Membrane</keyword>
<evidence type="ECO:0000313" key="3">
    <source>
        <dbReference type="EMBL" id="CAF2077898.1"/>
    </source>
</evidence>
<keyword evidence="2" id="KW-0812">Transmembrane</keyword>
<feature type="region of interest" description="Disordered" evidence="1">
    <location>
        <begin position="153"/>
        <end position="175"/>
    </location>
</feature>
<dbReference type="AlphaFoldDB" id="A0A816RXG4"/>
<reference evidence="3" key="1">
    <citation type="submission" date="2021-02" db="EMBL/GenBank/DDBJ databases">
        <authorList>
            <person name="Nowell W R."/>
        </authorList>
    </citation>
    <scope>NUCLEOTIDE SEQUENCE</scope>
</reference>
<name>A0A816RXG4_9BILA</name>
<protein>
    <submittedName>
        <fullName evidence="3">Uncharacterized protein</fullName>
    </submittedName>
</protein>